<sequence length="142" mass="16120">MRDAAIFDMDGTLCDTTSIQHLVEGDDRDFAAFHAASADCPAHADVVQAARTQHEQGRAVLVVTSREFIWRDLTLDWLVAHDVPYDALYMRIVGDYRKDVVIKREILERITADGYTVLEAWDDKPSVIDLWREHDIAVHVVG</sequence>
<dbReference type="EMBL" id="CP026952">
    <property type="protein sequence ID" value="AWB91851.1"/>
    <property type="molecule type" value="Genomic_DNA"/>
</dbReference>
<dbReference type="SUPFAM" id="SSF56784">
    <property type="entry name" value="HAD-like"/>
    <property type="match status" value="1"/>
</dbReference>
<reference evidence="3" key="1">
    <citation type="submission" date="2018-01" db="EMBL/GenBank/DDBJ databases">
        <authorList>
            <person name="Li J."/>
        </authorList>
    </citation>
    <scope>NUCLEOTIDE SEQUENCE [LARGE SCALE GENOMIC DNA]</scope>
    <source>
        <strain evidence="3">592</strain>
    </source>
</reference>
<organism evidence="2 3">
    <name type="scientific">Aeromicrobium chenweiae</name>
    <dbReference type="NCBI Taxonomy" id="2079793"/>
    <lineage>
        <taxon>Bacteria</taxon>
        <taxon>Bacillati</taxon>
        <taxon>Actinomycetota</taxon>
        <taxon>Actinomycetes</taxon>
        <taxon>Propionibacteriales</taxon>
        <taxon>Nocardioidaceae</taxon>
        <taxon>Aeromicrobium</taxon>
    </lineage>
</organism>
<evidence type="ECO:0000313" key="2">
    <source>
        <dbReference type="EMBL" id="AWB91851.1"/>
    </source>
</evidence>
<dbReference type="RefSeq" id="WP_108577496.1">
    <property type="nucleotide sequence ID" value="NZ_CP026952.1"/>
</dbReference>
<name>A0A2S0WKK1_9ACTN</name>
<evidence type="ECO:0000259" key="1">
    <source>
        <dbReference type="Pfam" id="PF25109"/>
    </source>
</evidence>
<dbReference type="Gene3D" id="3.40.50.1000">
    <property type="entry name" value="HAD superfamily/HAD-like"/>
    <property type="match status" value="1"/>
</dbReference>
<gene>
    <name evidence="2" type="ORF">C3E78_06335</name>
</gene>
<dbReference type="OrthoDB" id="7592866at2"/>
<dbReference type="KEGG" id="aez:C3E78_06335"/>
<evidence type="ECO:0000313" key="3">
    <source>
        <dbReference type="Proteomes" id="UP000244384"/>
    </source>
</evidence>
<accession>A0A5F2ET22</accession>
<dbReference type="AlphaFoldDB" id="A0A2S0WKK1"/>
<dbReference type="InterPro" id="IPR056782">
    <property type="entry name" value="HAD_PNKP"/>
</dbReference>
<feature type="domain" description="Polynucleotide kinase PNKP phosphatase" evidence="1">
    <location>
        <begin position="3"/>
        <end position="139"/>
    </location>
</feature>
<accession>A0A2S0WKK1</accession>
<protein>
    <recommendedName>
        <fullName evidence="1">Polynucleotide kinase PNKP phosphatase domain-containing protein</fullName>
    </recommendedName>
</protein>
<proteinExistence type="predicted"/>
<dbReference type="Proteomes" id="UP000244384">
    <property type="component" value="Chromosome"/>
</dbReference>
<dbReference type="InterPro" id="IPR036412">
    <property type="entry name" value="HAD-like_sf"/>
</dbReference>
<dbReference type="InterPro" id="IPR023214">
    <property type="entry name" value="HAD_sf"/>
</dbReference>
<keyword evidence="3" id="KW-1185">Reference proteome</keyword>
<dbReference type="Pfam" id="PF25109">
    <property type="entry name" value="HAD_PNKP"/>
    <property type="match status" value="1"/>
</dbReference>